<dbReference type="EMBL" id="VIGB01000003">
    <property type="protein sequence ID" value="TQF04110.1"/>
    <property type="molecule type" value="Genomic_DNA"/>
</dbReference>
<sequence>MRELRKQAELSQERLAERSGLTVRSIGDLERGRTRPRRSNVRRLITALGAEGDDATCLEQAAM</sequence>
<dbReference type="GO" id="GO:0003677">
    <property type="term" value="F:DNA binding"/>
    <property type="evidence" value="ECO:0007669"/>
    <property type="project" value="InterPro"/>
</dbReference>
<dbReference type="InterPro" id="IPR001387">
    <property type="entry name" value="Cro/C1-type_HTH"/>
</dbReference>
<dbReference type="SUPFAM" id="SSF47413">
    <property type="entry name" value="lambda repressor-like DNA-binding domains"/>
    <property type="match status" value="1"/>
</dbReference>
<dbReference type="Proteomes" id="UP000319103">
    <property type="component" value="Unassembled WGS sequence"/>
</dbReference>
<evidence type="ECO:0000313" key="2">
    <source>
        <dbReference type="EMBL" id="TQF04110.1"/>
    </source>
</evidence>
<gene>
    <name evidence="2" type="ORF">E6W39_20105</name>
</gene>
<dbReference type="OrthoDB" id="3874043at2"/>
<feature type="domain" description="HTH cro/C1-type" evidence="1">
    <location>
        <begin position="1"/>
        <end position="55"/>
    </location>
</feature>
<name>A0A540W530_9ACTN</name>
<comment type="caution">
    <text evidence="2">The sequence shown here is derived from an EMBL/GenBank/DDBJ whole genome shotgun (WGS) entry which is preliminary data.</text>
</comment>
<accession>A0A540W530</accession>
<organism evidence="2 3">
    <name type="scientific">Kitasatospora acidiphila</name>
    <dbReference type="NCBI Taxonomy" id="2567942"/>
    <lineage>
        <taxon>Bacteria</taxon>
        <taxon>Bacillati</taxon>
        <taxon>Actinomycetota</taxon>
        <taxon>Actinomycetes</taxon>
        <taxon>Kitasatosporales</taxon>
        <taxon>Streptomycetaceae</taxon>
        <taxon>Kitasatospora</taxon>
    </lineage>
</organism>
<protein>
    <submittedName>
        <fullName evidence="2">Helix-turn-helix transcriptional regulator</fullName>
    </submittedName>
</protein>
<reference evidence="2 3" key="1">
    <citation type="submission" date="2019-06" db="EMBL/GenBank/DDBJ databases">
        <title>Description of Kitasatospora acidophila sp. nov. isolated from pine grove soil, and reclassification of Streptomyces novaecaesareae to Kitasatospora novaeceasareae comb. nov.</title>
        <authorList>
            <person name="Kim M.J."/>
        </authorList>
    </citation>
    <scope>NUCLEOTIDE SEQUENCE [LARGE SCALE GENOMIC DNA]</scope>
    <source>
        <strain evidence="2 3">MMS16-CNU292</strain>
    </source>
</reference>
<dbReference type="Gene3D" id="1.10.260.40">
    <property type="entry name" value="lambda repressor-like DNA-binding domains"/>
    <property type="match status" value="1"/>
</dbReference>
<dbReference type="Pfam" id="PF01381">
    <property type="entry name" value="HTH_3"/>
    <property type="match status" value="1"/>
</dbReference>
<evidence type="ECO:0000313" key="3">
    <source>
        <dbReference type="Proteomes" id="UP000319103"/>
    </source>
</evidence>
<proteinExistence type="predicted"/>
<evidence type="ECO:0000259" key="1">
    <source>
        <dbReference type="PROSITE" id="PS50943"/>
    </source>
</evidence>
<keyword evidence="3" id="KW-1185">Reference proteome</keyword>
<dbReference type="CDD" id="cd00093">
    <property type="entry name" value="HTH_XRE"/>
    <property type="match status" value="1"/>
</dbReference>
<dbReference type="PROSITE" id="PS50943">
    <property type="entry name" value="HTH_CROC1"/>
    <property type="match status" value="1"/>
</dbReference>
<dbReference type="InterPro" id="IPR010982">
    <property type="entry name" value="Lambda_DNA-bd_dom_sf"/>
</dbReference>
<dbReference type="SMART" id="SM00530">
    <property type="entry name" value="HTH_XRE"/>
    <property type="match status" value="1"/>
</dbReference>
<dbReference type="AlphaFoldDB" id="A0A540W530"/>